<evidence type="ECO:0000313" key="1">
    <source>
        <dbReference type="EMBL" id="MBB5320185.1"/>
    </source>
</evidence>
<protein>
    <submittedName>
        <fullName evidence="1">Uncharacterized protein</fullName>
    </submittedName>
</protein>
<reference evidence="1 2" key="1">
    <citation type="submission" date="2020-08" db="EMBL/GenBank/DDBJ databases">
        <title>Genomic Encyclopedia of Type Strains, Phase IV (KMG-IV): sequencing the most valuable type-strain genomes for metagenomic binning, comparative biology and taxonomic classification.</title>
        <authorList>
            <person name="Goeker M."/>
        </authorList>
    </citation>
    <scope>NUCLEOTIDE SEQUENCE [LARGE SCALE GENOMIC DNA]</scope>
    <source>
        <strain evidence="1 2">DSM 22359</strain>
    </source>
</reference>
<sequence>MKKSIALLSLLVVLIGGIVFQFYITALPDLERPVTIEGARFTTEAGSVSVRMVDRDGQPFTFGLRASDEFERDVFPVFYIRNPDNLPYMYWPNIGGPDERALFRFLEGWFERNVAPEVMATLAQGQGAGNRRAEELAPVYAVYSLLRERMENNVSYQ</sequence>
<evidence type="ECO:0000313" key="2">
    <source>
        <dbReference type="Proteomes" id="UP000591735"/>
    </source>
</evidence>
<dbReference type="EMBL" id="JACHFE010000002">
    <property type="protein sequence ID" value="MBB5320185.1"/>
    <property type="molecule type" value="Genomic_DNA"/>
</dbReference>
<organism evidence="1 2">
    <name type="scientific">Marinobacter oulmenensis</name>
    <dbReference type="NCBI Taxonomy" id="643747"/>
    <lineage>
        <taxon>Bacteria</taxon>
        <taxon>Pseudomonadati</taxon>
        <taxon>Pseudomonadota</taxon>
        <taxon>Gammaproteobacteria</taxon>
        <taxon>Pseudomonadales</taxon>
        <taxon>Marinobacteraceae</taxon>
        <taxon>Marinobacter</taxon>
    </lineage>
</organism>
<name>A0A840UCI2_9GAMM</name>
<keyword evidence="2" id="KW-1185">Reference proteome</keyword>
<accession>A0A840UCI2</accession>
<dbReference type="Proteomes" id="UP000591735">
    <property type="component" value="Unassembled WGS sequence"/>
</dbReference>
<dbReference type="RefSeq" id="WP_183699777.1">
    <property type="nucleotide sequence ID" value="NZ_JACHFE010000002.1"/>
</dbReference>
<dbReference type="AlphaFoldDB" id="A0A840UCI2"/>
<gene>
    <name evidence="1" type="ORF">HNR38_000657</name>
</gene>
<comment type="caution">
    <text evidence="1">The sequence shown here is derived from an EMBL/GenBank/DDBJ whole genome shotgun (WGS) entry which is preliminary data.</text>
</comment>
<proteinExistence type="predicted"/>